<keyword evidence="4" id="KW-0240">DNA-directed RNA polymerase</keyword>
<evidence type="ECO:0000256" key="6">
    <source>
        <dbReference type="ARBA" id="ARBA00023242"/>
    </source>
</evidence>
<evidence type="ECO:0000313" key="7">
    <source>
        <dbReference type="EMBL" id="TKA80823.1"/>
    </source>
</evidence>
<protein>
    <recommendedName>
        <fullName evidence="3">DNA-directed RNA polymerase III subunit RPC9</fullName>
    </recommendedName>
</protein>
<dbReference type="SUPFAM" id="SSF47819">
    <property type="entry name" value="HRDC-like"/>
    <property type="match status" value="1"/>
</dbReference>
<dbReference type="InterPro" id="IPR010997">
    <property type="entry name" value="HRDC-like_sf"/>
</dbReference>
<evidence type="ECO:0000256" key="2">
    <source>
        <dbReference type="ARBA" id="ARBA00006898"/>
    </source>
</evidence>
<evidence type="ECO:0000256" key="3">
    <source>
        <dbReference type="ARBA" id="ARBA00016672"/>
    </source>
</evidence>
<dbReference type="InterPro" id="IPR005574">
    <property type="entry name" value="Rpb4/RPC9"/>
</dbReference>
<evidence type="ECO:0000256" key="4">
    <source>
        <dbReference type="ARBA" id="ARBA00022478"/>
    </source>
</evidence>
<evidence type="ECO:0000256" key="5">
    <source>
        <dbReference type="ARBA" id="ARBA00023163"/>
    </source>
</evidence>
<proteinExistence type="inferred from homology"/>
<keyword evidence="5" id="KW-0804">Transcription</keyword>
<sequence>MFTPLMERLGPYGLTKTECMSIVNLCPGDIVALDTIVEECDMRFTAEQQEEMVAVIAEVLAYYLDVAKGDPRALNPGVCKHLMDNGLLGIISSNVLPKIFSACYIKRNSASTIKRAEEYSGDYIIGADIPPYLIFTIDHSLPVLEANEHNRMNINAVVLRRLIAIAFMPALEIISECLPEFEDTIGALRQVTESSDKGLALSLKKRPVRAKMGRGRLGWLSSSVADDIFFSSDELELLELVDAL</sequence>
<reference evidence="7 8" key="1">
    <citation type="submission" date="2017-03" db="EMBL/GenBank/DDBJ databases">
        <title>Genomes of endolithic fungi from Antarctica.</title>
        <authorList>
            <person name="Coleine C."/>
            <person name="Masonjones S."/>
            <person name="Stajich J.E."/>
        </authorList>
    </citation>
    <scope>NUCLEOTIDE SEQUENCE [LARGE SCALE GENOMIC DNA]</scope>
    <source>
        <strain evidence="7 8">CCFEE 5187</strain>
    </source>
</reference>
<dbReference type="Gene3D" id="1.20.1250.40">
    <property type="match status" value="1"/>
</dbReference>
<dbReference type="InterPro" id="IPR038846">
    <property type="entry name" value="RPC9"/>
</dbReference>
<dbReference type="PANTHER" id="PTHR15561:SF0">
    <property type="entry name" value="DNA-DIRECTED RNA POLYMERASE III SUBUNIT RPC9"/>
    <property type="match status" value="1"/>
</dbReference>
<comment type="similarity">
    <text evidence="2">Belongs to the eukaryotic RPC9 RNA polymerase subunit family.</text>
</comment>
<accession>A0A4U0XYS7</accession>
<dbReference type="Pfam" id="PF03874">
    <property type="entry name" value="RNA_pol_Rpb4"/>
    <property type="match status" value="1"/>
</dbReference>
<dbReference type="GO" id="GO:0006384">
    <property type="term" value="P:transcription initiation at RNA polymerase III promoter"/>
    <property type="evidence" value="ECO:0007669"/>
    <property type="project" value="InterPro"/>
</dbReference>
<dbReference type="OrthoDB" id="1746530at2759"/>
<dbReference type="InterPro" id="IPR038324">
    <property type="entry name" value="Rpb4/RPC9_sf"/>
</dbReference>
<comment type="subcellular location">
    <subcellularLocation>
        <location evidence="1">Nucleus</location>
    </subcellularLocation>
</comment>
<dbReference type="EMBL" id="NAJN01000045">
    <property type="protein sequence ID" value="TKA80823.1"/>
    <property type="molecule type" value="Genomic_DNA"/>
</dbReference>
<name>A0A4U0XYS7_9PEZI</name>
<dbReference type="PANTHER" id="PTHR15561">
    <property type="entry name" value="CALCITONIN GENE-RELATED PEPTIDE-RECEPTOR COMPONENT PROTEIN"/>
    <property type="match status" value="1"/>
</dbReference>
<dbReference type="AlphaFoldDB" id="A0A4U0XYS7"/>
<comment type="caution">
    <text evidence="7">The sequence shown here is derived from an EMBL/GenBank/DDBJ whole genome shotgun (WGS) entry which is preliminary data.</text>
</comment>
<keyword evidence="6" id="KW-0539">Nucleus</keyword>
<dbReference type="Proteomes" id="UP000308768">
    <property type="component" value="Unassembled WGS sequence"/>
</dbReference>
<gene>
    <name evidence="7" type="ORF">B0A49_01752</name>
</gene>
<evidence type="ECO:0000313" key="8">
    <source>
        <dbReference type="Proteomes" id="UP000308768"/>
    </source>
</evidence>
<dbReference type="GO" id="GO:0000166">
    <property type="term" value="F:nucleotide binding"/>
    <property type="evidence" value="ECO:0007669"/>
    <property type="project" value="InterPro"/>
</dbReference>
<dbReference type="GO" id="GO:0005666">
    <property type="term" value="C:RNA polymerase III complex"/>
    <property type="evidence" value="ECO:0007669"/>
    <property type="project" value="InterPro"/>
</dbReference>
<organism evidence="7 8">
    <name type="scientific">Cryomyces minteri</name>
    <dbReference type="NCBI Taxonomy" id="331657"/>
    <lineage>
        <taxon>Eukaryota</taxon>
        <taxon>Fungi</taxon>
        <taxon>Dikarya</taxon>
        <taxon>Ascomycota</taxon>
        <taxon>Pezizomycotina</taxon>
        <taxon>Dothideomycetes</taxon>
        <taxon>Dothideomycetes incertae sedis</taxon>
        <taxon>Cryomyces</taxon>
    </lineage>
</organism>
<dbReference type="STRING" id="331657.A0A4U0XYS7"/>
<keyword evidence="8" id="KW-1185">Reference proteome</keyword>
<evidence type="ECO:0000256" key="1">
    <source>
        <dbReference type="ARBA" id="ARBA00004123"/>
    </source>
</evidence>